<dbReference type="Proteomes" id="UP000703269">
    <property type="component" value="Unassembled WGS sequence"/>
</dbReference>
<keyword evidence="2" id="KW-0808">Transferase</keyword>
<dbReference type="OrthoDB" id="2013972at2759"/>
<evidence type="ECO:0000256" key="4">
    <source>
        <dbReference type="SAM" id="MobiDB-lite"/>
    </source>
</evidence>
<comment type="caution">
    <text evidence="5">The sequence shown here is derived from an EMBL/GenBank/DDBJ whole genome shotgun (WGS) entry which is preliminary data.</text>
</comment>
<accession>A0A9P3LLG2</accession>
<dbReference type="PANTHER" id="PTHR43591:SF24">
    <property type="entry name" value="2-METHOXY-6-POLYPRENYL-1,4-BENZOQUINOL METHYLASE, MITOCHONDRIAL"/>
    <property type="match status" value="1"/>
</dbReference>
<sequence length="342" mass="38469">MAVTMYRHNDSNNHLQHNMDNSGSDPNESDDGSVASFDSDASSDVTELDQSDFAGYFHERDGRLFHSHGQSPYPLPVDAREQARINGQHGLLGRLLGSNYLGPVGDVVRTRRRVLDLCTGTGRWVLDMAEEFPNVRFDGIDIVPISTRAPPRNVFIEMADINEPWRWQPHTFDFVHARSVSMAVRDYAGMLDQAARVLRPGGLFLACEWGRFVALHDGRDVAGAAPRTAAFFRAVREALEARGVPPVAEHLEQHVRDSGRFDHIVVRRYTLPIGDWDAAQVELGRDMRAFLVMFVESLKPLLVAFGTHAVEVDDFIRAVKLELETVRGMVAYYYTVHGRRVE</sequence>
<dbReference type="GO" id="GO:0032259">
    <property type="term" value="P:methylation"/>
    <property type="evidence" value="ECO:0007669"/>
    <property type="project" value="UniProtKB-KW"/>
</dbReference>
<dbReference type="PANTHER" id="PTHR43591">
    <property type="entry name" value="METHYLTRANSFERASE"/>
    <property type="match status" value="1"/>
</dbReference>
<evidence type="ECO:0000256" key="1">
    <source>
        <dbReference type="ARBA" id="ARBA00022603"/>
    </source>
</evidence>
<keyword evidence="6" id="KW-1185">Reference proteome</keyword>
<keyword evidence="1 5" id="KW-0489">Methyltransferase</keyword>
<dbReference type="InterPro" id="IPR023576">
    <property type="entry name" value="UbiE/COQ5_MeTrFase_CS"/>
</dbReference>
<evidence type="ECO:0000313" key="5">
    <source>
        <dbReference type="EMBL" id="GJE98664.1"/>
    </source>
</evidence>
<dbReference type="InterPro" id="IPR029063">
    <property type="entry name" value="SAM-dependent_MTases_sf"/>
</dbReference>
<dbReference type="EMBL" id="BPQB01000092">
    <property type="protein sequence ID" value="GJE98664.1"/>
    <property type="molecule type" value="Genomic_DNA"/>
</dbReference>
<evidence type="ECO:0000256" key="2">
    <source>
        <dbReference type="ARBA" id="ARBA00022679"/>
    </source>
</evidence>
<protein>
    <submittedName>
        <fullName evidence="5">S-adenosyl-L-methionine-dependent methyltransferase</fullName>
    </submittedName>
</protein>
<dbReference type="PROSITE" id="PS01184">
    <property type="entry name" value="UBIE_2"/>
    <property type="match status" value="1"/>
</dbReference>
<dbReference type="Gene3D" id="3.40.50.150">
    <property type="entry name" value="Vaccinia Virus protein VP39"/>
    <property type="match status" value="1"/>
</dbReference>
<keyword evidence="3" id="KW-0949">S-adenosyl-L-methionine</keyword>
<proteinExistence type="predicted"/>
<gene>
    <name evidence="5" type="ORF">PsYK624_148990</name>
</gene>
<feature type="region of interest" description="Disordered" evidence="4">
    <location>
        <begin position="1"/>
        <end position="46"/>
    </location>
</feature>
<evidence type="ECO:0000256" key="3">
    <source>
        <dbReference type="ARBA" id="ARBA00022691"/>
    </source>
</evidence>
<dbReference type="CDD" id="cd02440">
    <property type="entry name" value="AdoMet_MTases"/>
    <property type="match status" value="1"/>
</dbReference>
<reference evidence="5 6" key="1">
    <citation type="submission" date="2021-08" db="EMBL/GenBank/DDBJ databases">
        <title>Draft Genome Sequence of Phanerochaete sordida strain YK-624.</title>
        <authorList>
            <person name="Mori T."/>
            <person name="Dohra H."/>
            <person name="Suzuki T."/>
            <person name="Kawagishi H."/>
            <person name="Hirai H."/>
        </authorList>
    </citation>
    <scope>NUCLEOTIDE SEQUENCE [LARGE SCALE GENOMIC DNA]</scope>
    <source>
        <strain evidence="5 6">YK-624</strain>
    </source>
</reference>
<dbReference type="AlphaFoldDB" id="A0A9P3LLG2"/>
<feature type="compositionally biased region" description="Polar residues" evidence="4">
    <location>
        <begin position="12"/>
        <end position="26"/>
    </location>
</feature>
<dbReference type="Pfam" id="PF13489">
    <property type="entry name" value="Methyltransf_23"/>
    <property type="match status" value="1"/>
</dbReference>
<evidence type="ECO:0000313" key="6">
    <source>
        <dbReference type="Proteomes" id="UP000703269"/>
    </source>
</evidence>
<dbReference type="SUPFAM" id="SSF53335">
    <property type="entry name" value="S-adenosyl-L-methionine-dependent methyltransferases"/>
    <property type="match status" value="1"/>
</dbReference>
<dbReference type="GO" id="GO:0008168">
    <property type="term" value="F:methyltransferase activity"/>
    <property type="evidence" value="ECO:0007669"/>
    <property type="project" value="UniProtKB-KW"/>
</dbReference>
<name>A0A9P3LLG2_9APHY</name>
<organism evidence="5 6">
    <name type="scientific">Phanerochaete sordida</name>
    <dbReference type="NCBI Taxonomy" id="48140"/>
    <lineage>
        <taxon>Eukaryota</taxon>
        <taxon>Fungi</taxon>
        <taxon>Dikarya</taxon>
        <taxon>Basidiomycota</taxon>
        <taxon>Agaricomycotina</taxon>
        <taxon>Agaricomycetes</taxon>
        <taxon>Polyporales</taxon>
        <taxon>Phanerochaetaceae</taxon>
        <taxon>Phanerochaete</taxon>
    </lineage>
</organism>
<feature type="compositionally biased region" description="Low complexity" evidence="4">
    <location>
        <begin position="32"/>
        <end position="45"/>
    </location>
</feature>